<proteinExistence type="predicted"/>
<organism evidence="1">
    <name type="scientific">Lygus hesperus</name>
    <name type="common">Western plant bug</name>
    <dbReference type="NCBI Taxonomy" id="30085"/>
    <lineage>
        <taxon>Eukaryota</taxon>
        <taxon>Metazoa</taxon>
        <taxon>Ecdysozoa</taxon>
        <taxon>Arthropoda</taxon>
        <taxon>Hexapoda</taxon>
        <taxon>Insecta</taxon>
        <taxon>Pterygota</taxon>
        <taxon>Neoptera</taxon>
        <taxon>Paraneoptera</taxon>
        <taxon>Hemiptera</taxon>
        <taxon>Heteroptera</taxon>
        <taxon>Panheteroptera</taxon>
        <taxon>Cimicomorpha</taxon>
        <taxon>Miridae</taxon>
        <taxon>Mirini</taxon>
        <taxon>Lygus</taxon>
    </lineage>
</organism>
<evidence type="ECO:0000313" key="1">
    <source>
        <dbReference type="EMBL" id="JAQ05896.1"/>
    </source>
</evidence>
<dbReference type="EMBL" id="GDHC01012733">
    <property type="protein sequence ID" value="JAQ05896.1"/>
    <property type="molecule type" value="Transcribed_RNA"/>
</dbReference>
<sequence>MLSEQSPDKKYIYTIAKEVCAKYLKYCINHNEFELPIFPATMDGFSESFELEYATYNDGLCSSIIRDRHIIPDLEGRFIALSALCQEVLGDLITIRHSKETVE</sequence>
<protein>
    <submittedName>
        <fullName evidence="1">Uncharacterized protein</fullName>
    </submittedName>
</protein>
<gene>
    <name evidence="1" type="ORF">g.34198</name>
</gene>
<reference evidence="1" key="1">
    <citation type="journal article" date="2016" name="Gigascience">
        <title>De novo construction of an expanded transcriptome assembly for the western tarnished plant bug, Lygus hesperus.</title>
        <authorList>
            <person name="Tassone E.E."/>
            <person name="Geib S.M."/>
            <person name="Hall B."/>
            <person name="Fabrick J.A."/>
            <person name="Brent C.S."/>
            <person name="Hull J.J."/>
        </authorList>
    </citation>
    <scope>NUCLEOTIDE SEQUENCE</scope>
</reference>
<name>A0A146LFW6_LYGHE</name>
<accession>A0A146LFW6</accession>
<dbReference type="AlphaFoldDB" id="A0A146LFW6"/>